<gene>
    <name evidence="2" type="ORF">ITP53_15740</name>
</gene>
<evidence type="ECO:0000313" key="2">
    <source>
        <dbReference type="EMBL" id="MBF8187163.1"/>
    </source>
</evidence>
<evidence type="ECO:0000313" key="3">
    <source>
        <dbReference type="Proteomes" id="UP000605361"/>
    </source>
</evidence>
<feature type="transmembrane region" description="Helical" evidence="1">
    <location>
        <begin position="79"/>
        <end position="102"/>
    </location>
</feature>
<evidence type="ECO:0000256" key="1">
    <source>
        <dbReference type="SAM" id="Phobius"/>
    </source>
</evidence>
<dbReference type="RefSeq" id="WP_195896132.1">
    <property type="nucleotide sequence ID" value="NZ_JADOGI010000040.1"/>
</dbReference>
<evidence type="ECO:0008006" key="4">
    <source>
        <dbReference type="Google" id="ProtNLM"/>
    </source>
</evidence>
<organism evidence="2 3">
    <name type="scientific">Nonomuraea cypriaca</name>
    <dbReference type="NCBI Taxonomy" id="1187855"/>
    <lineage>
        <taxon>Bacteria</taxon>
        <taxon>Bacillati</taxon>
        <taxon>Actinomycetota</taxon>
        <taxon>Actinomycetes</taxon>
        <taxon>Streptosporangiales</taxon>
        <taxon>Streptosporangiaceae</taxon>
        <taxon>Nonomuraea</taxon>
    </lineage>
</organism>
<accession>A0A931F178</accession>
<comment type="caution">
    <text evidence="2">The sequence shown here is derived from an EMBL/GenBank/DDBJ whole genome shotgun (WGS) entry which is preliminary data.</text>
</comment>
<feature type="transmembrane region" description="Helical" evidence="1">
    <location>
        <begin position="190"/>
        <end position="210"/>
    </location>
</feature>
<protein>
    <recommendedName>
        <fullName evidence="4">ABC-2 type transport system permease protein</fullName>
    </recommendedName>
</protein>
<dbReference type="Proteomes" id="UP000605361">
    <property type="component" value="Unassembled WGS sequence"/>
</dbReference>
<feature type="transmembrane region" description="Helical" evidence="1">
    <location>
        <begin position="154"/>
        <end position="178"/>
    </location>
</feature>
<feature type="transmembrane region" description="Helical" evidence="1">
    <location>
        <begin position="296"/>
        <end position="314"/>
    </location>
</feature>
<feature type="transmembrane region" description="Helical" evidence="1">
    <location>
        <begin position="21"/>
        <end position="44"/>
    </location>
</feature>
<feature type="transmembrane region" description="Helical" evidence="1">
    <location>
        <begin position="123"/>
        <end position="148"/>
    </location>
</feature>
<dbReference type="EMBL" id="JADOGI010000040">
    <property type="protein sequence ID" value="MBF8187163.1"/>
    <property type="molecule type" value="Genomic_DNA"/>
</dbReference>
<reference evidence="2" key="1">
    <citation type="submission" date="2020-11" db="EMBL/GenBank/DDBJ databases">
        <title>Whole-genome analyses of Nonomuraea sp. K274.</title>
        <authorList>
            <person name="Veyisoglu A."/>
        </authorList>
    </citation>
    <scope>NUCLEOTIDE SEQUENCE</scope>
    <source>
        <strain evidence="2">K274</strain>
    </source>
</reference>
<keyword evidence="1" id="KW-0812">Transmembrane</keyword>
<name>A0A931F178_9ACTN</name>
<feature type="transmembrane region" description="Helical" evidence="1">
    <location>
        <begin position="353"/>
        <end position="386"/>
    </location>
</feature>
<keyword evidence="1" id="KW-1133">Transmembrane helix</keyword>
<dbReference type="AlphaFoldDB" id="A0A931F178"/>
<keyword evidence="1" id="KW-0472">Membrane</keyword>
<sequence>MNAFTGTGRLIRLVLRRDRGLLPVWMLFGSMVPLAFVAAFTGAYPTEAARQAYYETSVHTRAFTVAYGALNGPSLGELVAWRSGAVIWTVALFALLTVIRHTRTEEEAGRRELIGATTVSRHAELAAALIVTCTASLVLGMMSALGLIGQGLPVAGSLAHGFGLATAGCVFAAIGAVAAQFTTGAGGARAIGISVLGLAIVLRGVGDVAVQSGDGPAWVSWLTPLGWAERLRPYGGERWWVLALVAVALLTWLAVALSARRDLGNGMFQARLGPAGAAPGLRSPLALAWRLHRGPLAARTAGLALIGIAVGGMSQSLGALMDDSGPAAREALARIGGPGTLVDQFLNPMMTVLGVVCAGFGQMAALSPIVMTVGSAALIAVGLAGLRRRDMPIG</sequence>
<feature type="transmembrane region" description="Helical" evidence="1">
    <location>
        <begin position="239"/>
        <end position="259"/>
    </location>
</feature>
<proteinExistence type="predicted"/>
<keyword evidence="3" id="KW-1185">Reference proteome</keyword>